<keyword evidence="2" id="KW-1185">Reference proteome</keyword>
<evidence type="ECO:0000313" key="1">
    <source>
        <dbReference type="EMBL" id="KMV34320.1"/>
    </source>
</evidence>
<dbReference type="AlphaFoldDB" id="A0A0J8VP66"/>
<comment type="caution">
    <text evidence="1">The sequence shown here is derived from an EMBL/GenBank/DDBJ whole genome shotgun (WGS) entry which is preliminary data.</text>
</comment>
<reference evidence="1 2" key="1">
    <citation type="submission" date="2015-06" db="EMBL/GenBank/DDBJ databases">
        <title>Genome sequencing of Cronobacter sp. strain DJ34 isolated from petroleum contaminated sludge of Duliajan Oil Fields, Assam, India.</title>
        <authorList>
            <person name="Pal S."/>
            <person name="Banerjee T.D."/>
            <person name="Roy A."/>
            <person name="Sar P."/>
            <person name="Kazy S.K."/>
        </authorList>
    </citation>
    <scope>NUCLEOTIDE SEQUENCE [LARGE SCALE GENOMIC DNA]</scope>
    <source>
        <strain evidence="1 2">DJ34</strain>
    </source>
</reference>
<protein>
    <submittedName>
        <fullName evidence="1">Uncharacterized protein</fullName>
    </submittedName>
</protein>
<organism evidence="1 2">
    <name type="scientific">Franconibacter pulveris</name>
    <dbReference type="NCBI Taxonomy" id="435910"/>
    <lineage>
        <taxon>Bacteria</taxon>
        <taxon>Pseudomonadati</taxon>
        <taxon>Pseudomonadota</taxon>
        <taxon>Gammaproteobacteria</taxon>
        <taxon>Enterobacterales</taxon>
        <taxon>Enterobacteriaceae</taxon>
        <taxon>Franconibacter</taxon>
    </lineage>
</organism>
<accession>A0A0J8VP66</accession>
<proteinExistence type="predicted"/>
<gene>
    <name evidence="1" type="ORF">ACH50_13020</name>
</gene>
<dbReference type="Proteomes" id="UP000037315">
    <property type="component" value="Unassembled WGS sequence"/>
</dbReference>
<sequence>MVEINQPIRWTTAVGQMIIPHSAMVFAHGESDLLPMANNRSCLTLVSNEVSTKKMVKSNACAGS</sequence>
<dbReference type="EMBL" id="LFEJ01000015">
    <property type="protein sequence ID" value="KMV34320.1"/>
    <property type="molecule type" value="Genomic_DNA"/>
</dbReference>
<evidence type="ECO:0000313" key="2">
    <source>
        <dbReference type="Proteomes" id="UP000037315"/>
    </source>
</evidence>
<name>A0A0J8VP66_9ENTR</name>